<comment type="caution">
    <text evidence="2">The sequence shown here is derived from an EMBL/GenBank/DDBJ whole genome shotgun (WGS) entry which is preliminary data.</text>
</comment>
<dbReference type="AlphaFoldDB" id="A0A7J7XHN8"/>
<sequence>MEAQADVLGAGGATHSCPGPRTWCRLWVLHTDPDARNNAFIALKTFLEAWREPGGPFSLQSKAVPHSTACPTRKFGSEMEGRPLPLWRDCEGHLGEAGVGGVSAQGAEGVNFCLGWKLREGVATSPPENVLSPESWAGAEKVLWCQLEGQGPGQGGSSPGPDHRPQELKEAPWRASLPWACSTALTALRSPAPGQRQVTK</sequence>
<reference evidence="2 3" key="1">
    <citation type="journal article" date="2020" name="Nature">
        <title>Six reference-quality genomes reveal evolution of bat adaptations.</title>
        <authorList>
            <person name="Jebb D."/>
            <person name="Huang Z."/>
            <person name="Pippel M."/>
            <person name="Hughes G.M."/>
            <person name="Lavrichenko K."/>
            <person name="Devanna P."/>
            <person name="Winkler S."/>
            <person name="Jermiin L.S."/>
            <person name="Skirmuntt E.C."/>
            <person name="Katzourakis A."/>
            <person name="Burkitt-Gray L."/>
            <person name="Ray D.A."/>
            <person name="Sullivan K.A.M."/>
            <person name="Roscito J.G."/>
            <person name="Kirilenko B.M."/>
            <person name="Davalos L.M."/>
            <person name="Corthals A.P."/>
            <person name="Power M.L."/>
            <person name="Jones G."/>
            <person name="Ransome R.D."/>
            <person name="Dechmann D.K.N."/>
            <person name="Locatelli A.G."/>
            <person name="Puechmaille S.J."/>
            <person name="Fedrigo O."/>
            <person name="Jarvis E.D."/>
            <person name="Hiller M."/>
            <person name="Vernes S.C."/>
            <person name="Myers E.W."/>
            <person name="Teeling E.C."/>
        </authorList>
    </citation>
    <scope>NUCLEOTIDE SEQUENCE [LARGE SCALE GENOMIC DNA]</scope>
    <source>
        <strain evidence="2">MMyoMyo1</strain>
        <tissue evidence="2">Flight muscle</tissue>
    </source>
</reference>
<evidence type="ECO:0000313" key="2">
    <source>
        <dbReference type="EMBL" id="KAF6349189.1"/>
    </source>
</evidence>
<feature type="compositionally biased region" description="Basic and acidic residues" evidence="1">
    <location>
        <begin position="161"/>
        <end position="172"/>
    </location>
</feature>
<protein>
    <submittedName>
        <fullName evidence="2">Uncharacterized protein</fullName>
    </submittedName>
</protein>
<evidence type="ECO:0000313" key="3">
    <source>
        <dbReference type="Proteomes" id="UP000527355"/>
    </source>
</evidence>
<dbReference type="EMBL" id="JABWUV010000006">
    <property type="protein sequence ID" value="KAF6349189.1"/>
    <property type="molecule type" value="Genomic_DNA"/>
</dbReference>
<accession>A0A7J7XHN8</accession>
<keyword evidence="3" id="KW-1185">Reference proteome</keyword>
<evidence type="ECO:0000256" key="1">
    <source>
        <dbReference type="SAM" id="MobiDB-lite"/>
    </source>
</evidence>
<proteinExistence type="predicted"/>
<organism evidence="2 3">
    <name type="scientific">Myotis myotis</name>
    <name type="common">Greater mouse-eared bat</name>
    <name type="synonym">Vespertilio myotis</name>
    <dbReference type="NCBI Taxonomy" id="51298"/>
    <lineage>
        <taxon>Eukaryota</taxon>
        <taxon>Metazoa</taxon>
        <taxon>Chordata</taxon>
        <taxon>Craniata</taxon>
        <taxon>Vertebrata</taxon>
        <taxon>Euteleostomi</taxon>
        <taxon>Mammalia</taxon>
        <taxon>Eutheria</taxon>
        <taxon>Laurasiatheria</taxon>
        <taxon>Chiroptera</taxon>
        <taxon>Yangochiroptera</taxon>
        <taxon>Vespertilionidae</taxon>
        <taxon>Myotis</taxon>
    </lineage>
</organism>
<feature type="region of interest" description="Disordered" evidence="1">
    <location>
        <begin position="148"/>
        <end position="173"/>
    </location>
</feature>
<gene>
    <name evidence="2" type="ORF">mMyoMyo1_011745</name>
</gene>
<name>A0A7J7XHN8_MYOMY</name>
<dbReference type="Proteomes" id="UP000527355">
    <property type="component" value="Unassembled WGS sequence"/>
</dbReference>